<evidence type="ECO:0000256" key="8">
    <source>
        <dbReference type="ARBA" id="ARBA00023136"/>
    </source>
</evidence>
<evidence type="ECO:0000256" key="9">
    <source>
        <dbReference type="RuleBase" id="RU363064"/>
    </source>
</evidence>
<evidence type="ECO:0000256" key="3">
    <source>
        <dbReference type="ARBA" id="ARBA00022448"/>
    </source>
</evidence>
<sequence>MDTFLHLVDTANSVLWNVVLILLLCGTGIYYTIRLRFIQVRKLKDGFHQVFGGIRHKGREHGEGEMSSFQSVATAIAAQVGTGNLTGAATALIGGGPGAIFWMWLSAFFGMATIYAEAVLAQEHKTVHDGEVTGGPVYYIHAAFRGKAGRVLGGIFAVLIILALGFMGNMVQANSVSAAFGQVFASRQLSIPPITIGVLLSVMALFIFIGGTKRLAAVVEKFVPFMAFVYIIGSLTVILFNITQVPEAFMQIIRGAFNPSAVLGGAAGVTVKEAIRYGVARGLFSNEAGMGSTPHAHARAAVDTPHHQGLAAMVSVFIDTFIILNLTVFSILTTGALSSGKDGIALTQHAFSTVFGNFGDIFIAICLLFFAFSTILSWHFFGAINVRYLFGSKGLRVYSVLVAVFIIIGSALKVNLVWTLADFFNGLMVIPNAMALLALSGSVVLIAKKAGTFRKNNVDATAEMGTVGENVSKSSTLVGKTES</sequence>
<feature type="transmembrane region" description="Helical" evidence="9">
    <location>
        <begin position="191"/>
        <end position="210"/>
    </location>
</feature>
<evidence type="ECO:0000256" key="1">
    <source>
        <dbReference type="ARBA" id="ARBA00004651"/>
    </source>
</evidence>
<evidence type="ECO:0000313" key="11">
    <source>
        <dbReference type="Proteomes" id="UP001198962"/>
    </source>
</evidence>
<organism evidence="10 11">
    <name type="scientific">Brotaphodocola catenula</name>
    <dbReference type="NCBI Taxonomy" id="2885361"/>
    <lineage>
        <taxon>Bacteria</taxon>
        <taxon>Bacillati</taxon>
        <taxon>Bacillota</taxon>
        <taxon>Clostridia</taxon>
        <taxon>Lachnospirales</taxon>
        <taxon>Lachnospiraceae</taxon>
        <taxon>Brotaphodocola</taxon>
    </lineage>
</organism>
<dbReference type="EMBL" id="JAJEPU010000071">
    <property type="protein sequence ID" value="MCC2165966.1"/>
    <property type="molecule type" value="Genomic_DNA"/>
</dbReference>
<dbReference type="PRINTS" id="PR00175">
    <property type="entry name" value="NAALASMPORT"/>
</dbReference>
<dbReference type="GO" id="GO:0005886">
    <property type="term" value="C:plasma membrane"/>
    <property type="evidence" value="ECO:0007669"/>
    <property type="project" value="UniProtKB-SubCell"/>
</dbReference>
<feature type="transmembrane region" description="Helical" evidence="9">
    <location>
        <begin position="151"/>
        <end position="171"/>
    </location>
</feature>
<feature type="transmembrane region" description="Helical" evidence="9">
    <location>
        <begin position="309"/>
        <end position="332"/>
    </location>
</feature>
<dbReference type="InterPro" id="IPR001463">
    <property type="entry name" value="Na/Ala_symport"/>
</dbReference>
<evidence type="ECO:0000256" key="2">
    <source>
        <dbReference type="ARBA" id="ARBA00009261"/>
    </source>
</evidence>
<evidence type="ECO:0000256" key="5">
    <source>
        <dbReference type="ARBA" id="ARBA00022692"/>
    </source>
</evidence>
<keyword evidence="11" id="KW-1185">Reference proteome</keyword>
<dbReference type="NCBIfam" id="TIGR00835">
    <property type="entry name" value="agcS"/>
    <property type="match status" value="1"/>
</dbReference>
<feature type="transmembrane region" description="Helical" evidence="9">
    <location>
        <begin position="14"/>
        <end position="33"/>
    </location>
</feature>
<gene>
    <name evidence="10" type="ORF">LKD32_14045</name>
</gene>
<feature type="transmembrane region" description="Helical" evidence="9">
    <location>
        <begin position="222"/>
        <end position="242"/>
    </location>
</feature>
<feature type="transmembrane region" description="Helical" evidence="9">
    <location>
        <begin position="427"/>
        <end position="447"/>
    </location>
</feature>
<feature type="transmembrane region" description="Helical" evidence="9">
    <location>
        <begin position="361"/>
        <end position="386"/>
    </location>
</feature>
<evidence type="ECO:0000256" key="4">
    <source>
        <dbReference type="ARBA" id="ARBA00022475"/>
    </source>
</evidence>
<proteinExistence type="inferred from homology"/>
<feature type="transmembrane region" description="Helical" evidence="9">
    <location>
        <begin position="248"/>
        <end position="271"/>
    </location>
</feature>
<keyword evidence="3 9" id="KW-0813">Transport</keyword>
<keyword evidence="5 9" id="KW-0812">Transmembrane</keyword>
<keyword evidence="8 9" id="KW-0472">Membrane</keyword>
<evidence type="ECO:0000256" key="7">
    <source>
        <dbReference type="ARBA" id="ARBA00022989"/>
    </source>
</evidence>
<evidence type="ECO:0000256" key="6">
    <source>
        <dbReference type="ARBA" id="ARBA00022847"/>
    </source>
</evidence>
<dbReference type="PANTHER" id="PTHR30330">
    <property type="entry name" value="AGSS FAMILY TRANSPORTER, SODIUM-ALANINE"/>
    <property type="match status" value="1"/>
</dbReference>
<dbReference type="AlphaFoldDB" id="A0AAE3AQH0"/>
<dbReference type="PROSITE" id="PS00873">
    <property type="entry name" value="NA_ALANINE_SYMP"/>
    <property type="match status" value="1"/>
</dbReference>
<protein>
    <submittedName>
        <fullName evidence="10">Sodium:alanine symporter family protein</fullName>
    </submittedName>
</protein>
<feature type="transmembrane region" description="Helical" evidence="9">
    <location>
        <begin position="398"/>
        <end position="421"/>
    </location>
</feature>
<keyword evidence="7 9" id="KW-1133">Transmembrane helix</keyword>
<comment type="caution">
    <text evidence="10">The sequence shown here is derived from an EMBL/GenBank/DDBJ whole genome shotgun (WGS) entry which is preliminary data.</text>
</comment>
<dbReference type="RefSeq" id="WP_308452147.1">
    <property type="nucleotide sequence ID" value="NZ_JAJEPU010000071.1"/>
</dbReference>
<dbReference type="PANTHER" id="PTHR30330:SF14">
    <property type="entry name" value="SODIUM_AMINO ACID (ALANINE) SYMPORTER"/>
    <property type="match status" value="1"/>
</dbReference>
<accession>A0AAE3AQH0</accession>
<evidence type="ECO:0000313" key="10">
    <source>
        <dbReference type="EMBL" id="MCC2165966.1"/>
    </source>
</evidence>
<keyword evidence="4 9" id="KW-1003">Cell membrane</keyword>
<comment type="similarity">
    <text evidence="2 9">Belongs to the alanine or glycine:cation symporter (AGCS) (TC 2.A.25) family.</text>
</comment>
<dbReference type="Pfam" id="PF01235">
    <property type="entry name" value="Na_Ala_symp"/>
    <property type="match status" value="1"/>
</dbReference>
<dbReference type="Gene3D" id="1.20.1740.10">
    <property type="entry name" value="Amino acid/polyamine transporter I"/>
    <property type="match status" value="1"/>
</dbReference>
<name>A0AAE3AQH0_9FIRM</name>
<reference evidence="10" key="1">
    <citation type="submission" date="2021-10" db="EMBL/GenBank/DDBJ databases">
        <title>Anaerobic single-cell dispensing facilitates the cultivation of human gut bacteria.</title>
        <authorList>
            <person name="Afrizal A."/>
        </authorList>
    </citation>
    <scope>NUCLEOTIDE SEQUENCE</scope>
    <source>
        <strain evidence="10">CLA-AA-H274</strain>
    </source>
</reference>
<comment type="subcellular location">
    <subcellularLocation>
        <location evidence="1 9">Cell membrane</location>
        <topology evidence="1 9">Multi-pass membrane protein</topology>
    </subcellularLocation>
</comment>
<dbReference type="Proteomes" id="UP001198962">
    <property type="component" value="Unassembled WGS sequence"/>
</dbReference>
<keyword evidence="6 9" id="KW-0769">Symport</keyword>
<dbReference type="GO" id="GO:0005283">
    <property type="term" value="F:amino acid:sodium symporter activity"/>
    <property type="evidence" value="ECO:0007669"/>
    <property type="project" value="InterPro"/>
</dbReference>
<dbReference type="FunFam" id="1.20.1740.10:FF:000004">
    <property type="entry name" value="Sodium:alanine symporter family protein"/>
    <property type="match status" value="1"/>
</dbReference>